<evidence type="ECO:0000313" key="2">
    <source>
        <dbReference type="EMBL" id="GAA5441836.1"/>
    </source>
</evidence>
<reference evidence="2 3" key="1">
    <citation type="submission" date="2024-02" db="EMBL/GenBank/DDBJ databases">
        <title>Deinococcus caeni NBRC 101312.</title>
        <authorList>
            <person name="Ichikawa N."/>
            <person name="Katano-Makiyama Y."/>
            <person name="Hidaka K."/>
        </authorList>
    </citation>
    <scope>NUCLEOTIDE SEQUENCE [LARGE SCALE GENOMIC DNA]</scope>
    <source>
        <strain evidence="2 3">NBRC 101312</strain>
    </source>
</reference>
<evidence type="ECO:0000313" key="3">
    <source>
        <dbReference type="Proteomes" id="UP001423409"/>
    </source>
</evidence>
<protein>
    <submittedName>
        <fullName evidence="2">IS3 family transposase ISCce3</fullName>
    </submittedName>
</protein>
<name>A0ABP9UGI7_9DEIO</name>
<dbReference type="Pfam" id="PF13276">
    <property type="entry name" value="HTH_21"/>
    <property type="match status" value="1"/>
</dbReference>
<dbReference type="PANTHER" id="PTHR46889:SF4">
    <property type="entry name" value="TRANSPOSASE INSO FOR INSERTION SEQUENCE ELEMENT IS911B-RELATED"/>
    <property type="match status" value="1"/>
</dbReference>
<dbReference type="InterPro" id="IPR025948">
    <property type="entry name" value="HTH-like_dom"/>
</dbReference>
<gene>
    <name evidence="2" type="ORF">Dcae01_03379</name>
</gene>
<dbReference type="Gene3D" id="3.30.420.10">
    <property type="entry name" value="Ribonuclease H-like superfamily/Ribonuclease H"/>
    <property type="match status" value="1"/>
</dbReference>
<feature type="domain" description="Integrase catalytic" evidence="1">
    <location>
        <begin position="105"/>
        <end position="174"/>
    </location>
</feature>
<dbReference type="PANTHER" id="PTHR46889">
    <property type="entry name" value="TRANSPOSASE INSF FOR INSERTION SEQUENCE IS3B-RELATED"/>
    <property type="match status" value="1"/>
</dbReference>
<dbReference type="Pfam" id="PF00665">
    <property type="entry name" value="rve"/>
    <property type="match status" value="1"/>
</dbReference>
<dbReference type="InterPro" id="IPR050900">
    <property type="entry name" value="Transposase_IS3/IS150/IS904"/>
</dbReference>
<dbReference type="InterPro" id="IPR012337">
    <property type="entry name" value="RNaseH-like_sf"/>
</dbReference>
<dbReference type="SUPFAM" id="SSF53098">
    <property type="entry name" value="Ribonuclease H-like"/>
    <property type="match status" value="1"/>
</dbReference>
<keyword evidence="3" id="KW-1185">Reference proteome</keyword>
<comment type="caution">
    <text evidence="2">The sequence shown here is derived from an EMBL/GenBank/DDBJ whole genome shotgun (WGS) entry which is preliminary data.</text>
</comment>
<sequence length="174" mass="19936">MCRVLEVSISGYYASRGRPESERITKDRVLTEKIRTSFEESRGTYGALRIKADLHEQGERVSRQRIGRLMRQAALVARGKRKFRTTTKVKSSRPVAENILAREFTADGPNQKWVTDITYLPTHEGWLYLATVMDLYSRKIVGWALNERLQTPLVTAALEMAVGRRKPPRARVSM</sequence>
<dbReference type="PROSITE" id="PS50994">
    <property type="entry name" value="INTEGRASE"/>
    <property type="match status" value="1"/>
</dbReference>
<accession>A0ABP9UGI7</accession>
<dbReference type="NCBIfam" id="NF033516">
    <property type="entry name" value="transpos_IS3"/>
    <property type="match status" value="1"/>
</dbReference>
<dbReference type="EMBL" id="BAABQU010000101">
    <property type="protein sequence ID" value="GAA5441836.1"/>
    <property type="molecule type" value="Genomic_DNA"/>
</dbReference>
<organism evidence="2 3">
    <name type="scientific">Deinococcus caeni</name>
    <dbReference type="NCBI Taxonomy" id="569127"/>
    <lineage>
        <taxon>Bacteria</taxon>
        <taxon>Thermotogati</taxon>
        <taxon>Deinococcota</taxon>
        <taxon>Deinococci</taxon>
        <taxon>Deinococcales</taxon>
        <taxon>Deinococcaceae</taxon>
        <taxon>Deinococcus</taxon>
    </lineage>
</organism>
<dbReference type="InterPro" id="IPR001584">
    <property type="entry name" value="Integrase_cat-core"/>
</dbReference>
<dbReference type="InterPro" id="IPR036397">
    <property type="entry name" value="RNaseH_sf"/>
</dbReference>
<proteinExistence type="predicted"/>
<dbReference type="RefSeq" id="WP_345447757.1">
    <property type="nucleotide sequence ID" value="NZ_BAABQU010000101.1"/>
</dbReference>
<dbReference type="Proteomes" id="UP001423409">
    <property type="component" value="Unassembled WGS sequence"/>
</dbReference>
<evidence type="ECO:0000259" key="1">
    <source>
        <dbReference type="PROSITE" id="PS50994"/>
    </source>
</evidence>
<dbReference type="InterPro" id="IPR048020">
    <property type="entry name" value="Transpos_IS3"/>
</dbReference>